<dbReference type="EMBL" id="KN659804">
    <property type="protein sequence ID" value="KHN18292.1"/>
    <property type="molecule type" value="Genomic_DNA"/>
</dbReference>
<organism evidence="1">
    <name type="scientific">Glycine soja</name>
    <name type="common">Wild soybean</name>
    <dbReference type="NCBI Taxonomy" id="3848"/>
    <lineage>
        <taxon>Eukaryota</taxon>
        <taxon>Viridiplantae</taxon>
        <taxon>Streptophyta</taxon>
        <taxon>Embryophyta</taxon>
        <taxon>Tracheophyta</taxon>
        <taxon>Spermatophyta</taxon>
        <taxon>Magnoliopsida</taxon>
        <taxon>eudicotyledons</taxon>
        <taxon>Gunneridae</taxon>
        <taxon>Pentapetalae</taxon>
        <taxon>rosids</taxon>
        <taxon>fabids</taxon>
        <taxon>Fabales</taxon>
        <taxon>Fabaceae</taxon>
        <taxon>Papilionoideae</taxon>
        <taxon>50 kb inversion clade</taxon>
        <taxon>NPAAA clade</taxon>
        <taxon>indigoferoid/millettioid clade</taxon>
        <taxon>Phaseoleae</taxon>
        <taxon>Glycine</taxon>
        <taxon>Glycine subgen. Soja</taxon>
    </lineage>
</organism>
<name>A0A0B2QEW9_GLYSO</name>
<sequence length="68" mass="7872">MKDELIIQDLIEIEQHVLEFYTNLFATDNNIKHSDLVEKVIPSLITPKENTLLTNLRSFEEVQLAVFG</sequence>
<dbReference type="EMBL" id="QZWG01000006">
    <property type="protein sequence ID" value="RZC08932.1"/>
    <property type="molecule type" value="Genomic_DNA"/>
</dbReference>
<keyword evidence="3" id="KW-1185">Reference proteome</keyword>
<accession>A0A0B2QEW9</accession>
<evidence type="ECO:0000313" key="2">
    <source>
        <dbReference type="EMBL" id="RZC08932.1"/>
    </source>
</evidence>
<protein>
    <submittedName>
        <fullName evidence="1">Uncharacterized protein</fullName>
    </submittedName>
</protein>
<gene>
    <name evidence="2" type="ORF">D0Y65_015585</name>
    <name evidence="1" type="ORF">glysoja_035723</name>
</gene>
<dbReference type="AlphaFoldDB" id="A0A0B2QEW9"/>
<reference evidence="1" key="1">
    <citation type="submission" date="2014-07" db="EMBL/GenBank/DDBJ databases">
        <title>Identification of a novel salt tolerance gene in wild soybean by whole-genome sequencing.</title>
        <authorList>
            <person name="Lam H.-M."/>
            <person name="Qi X."/>
            <person name="Li M.-W."/>
            <person name="Liu X."/>
            <person name="Xie M."/>
            <person name="Ni M."/>
            <person name="Xu X."/>
        </authorList>
    </citation>
    <scope>NUCLEOTIDE SEQUENCE [LARGE SCALE GENOMIC DNA]</scope>
    <source>
        <tissue evidence="1">Root</tissue>
    </source>
</reference>
<evidence type="ECO:0000313" key="3">
    <source>
        <dbReference type="Proteomes" id="UP000289340"/>
    </source>
</evidence>
<dbReference type="Proteomes" id="UP000289340">
    <property type="component" value="Chromosome 6"/>
</dbReference>
<reference evidence="2 3" key="2">
    <citation type="submission" date="2018-09" db="EMBL/GenBank/DDBJ databases">
        <title>A high-quality reference genome of wild soybean provides a powerful tool to mine soybean genomes.</title>
        <authorList>
            <person name="Xie M."/>
            <person name="Chung C.Y.L."/>
            <person name="Li M.-W."/>
            <person name="Wong F.-L."/>
            <person name="Chan T.-F."/>
            <person name="Lam H.-M."/>
        </authorList>
    </citation>
    <scope>NUCLEOTIDE SEQUENCE [LARGE SCALE GENOMIC DNA]</scope>
    <source>
        <strain evidence="3">cv. W05</strain>
        <tissue evidence="2">Hypocotyl of etiolated seedlings</tissue>
    </source>
</reference>
<evidence type="ECO:0000313" key="1">
    <source>
        <dbReference type="EMBL" id="KHN18292.1"/>
    </source>
</evidence>
<dbReference type="Proteomes" id="UP000053555">
    <property type="component" value="Unassembled WGS sequence"/>
</dbReference>
<proteinExistence type="predicted"/>